<evidence type="ECO:0000313" key="2">
    <source>
        <dbReference type="Proteomes" id="UP000660729"/>
    </source>
</evidence>
<protein>
    <submittedName>
        <fullName evidence="1">Uncharacterized protein</fullName>
    </submittedName>
</protein>
<organism evidence="1 2">
    <name type="scientific">Pseudocercospora fuligena</name>
    <dbReference type="NCBI Taxonomy" id="685502"/>
    <lineage>
        <taxon>Eukaryota</taxon>
        <taxon>Fungi</taxon>
        <taxon>Dikarya</taxon>
        <taxon>Ascomycota</taxon>
        <taxon>Pezizomycotina</taxon>
        <taxon>Dothideomycetes</taxon>
        <taxon>Dothideomycetidae</taxon>
        <taxon>Mycosphaerellales</taxon>
        <taxon>Mycosphaerellaceae</taxon>
        <taxon>Pseudocercospora</taxon>
    </lineage>
</organism>
<evidence type="ECO:0000313" key="1">
    <source>
        <dbReference type="EMBL" id="KAF7196767.1"/>
    </source>
</evidence>
<name>A0A8H6VNH6_9PEZI</name>
<sequence>MPHKFAPLALFKQSQQSFEITRTRISTSRKLTFFQPNLTHEQHQYSNTPTSISATMVRIAPASLAIIGALLAPTASAWGIAFYTGENCNQDEHFDSAMYSGDTTTNSQCLEVGEPGENCKWYTHEGTQVAECTAPNDYTNSFYWSIGSICGVGFEDNHDCYFNEFDWVAQQCYKVTDLPDWAFHGQALTFQCHDREEDRLGDVVPYIPMGAVNITVP</sequence>
<accession>A0A8H6VNH6</accession>
<keyword evidence="2" id="KW-1185">Reference proteome</keyword>
<dbReference type="EMBL" id="JABCIY010000023">
    <property type="protein sequence ID" value="KAF7196767.1"/>
    <property type="molecule type" value="Genomic_DNA"/>
</dbReference>
<comment type="caution">
    <text evidence="1">The sequence shown here is derived from an EMBL/GenBank/DDBJ whole genome shotgun (WGS) entry which is preliminary data.</text>
</comment>
<dbReference type="AlphaFoldDB" id="A0A8H6VNH6"/>
<proteinExistence type="predicted"/>
<gene>
    <name evidence="1" type="ORF">HII31_01906</name>
</gene>
<reference evidence="1" key="1">
    <citation type="submission" date="2020-04" db="EMBL/GenBank/DDBJ databases">
        <title>Draft genome resource of the tomato pathogen Pseudocercospora fuligena.</title>
        <authorList>
            <person name="Zaccaron A."/>
        </authorList>
    </citation>
    <scope>NUCLEOTIDE SEQUENCE</scope>
    <source>
        <strain evidence="1">PF001</strain>
    </source>
</reference>
<dbReference type="OrthoDB" id="3642919at2759"/>
<dbReference type="Proteomes" id="UP000660729">
    <property type="component" value="Unassembled WGS sequence"/>
</dbReference>